<dbReference type="RefSeq" id="WP_264852351.1">
    <property type="nucleotide sequence ID" value="NZ_BRXR01000002.1"/>
</dbReference>
<evidence type="ECO:0000313" key="3">
    <source>
        <dbReference type="Proteomes" id="UP001208567"/>
    </source>
</evidence>
<sequence length="283" mass="33009">MKFTIYGFSQKKLVEMGMNNDDALILRYFIDFKDSGAMIKEYMDDDMYYWVNYESLKNELPVLNISKDRIYRRLKYLVSINVLKHKTKKNGGTFSFYAVGDNYKTLIIDTSEITDGTVKTPEGYGKNTEEGTVKIPEGYGKNTGTKYSSIKDTSINNSSIKDIYVSVIDYLNQKCCTSYKSETKKTRQLIKARVNEGFNLEHFKTVIDKKYKDWKGTDFEAYLRPETLFGNKFESYLNQKIKKTSYNSNGKPSTFNDFDQREYDFDSLERKLLGWDKDAVENE</sequence>
<name>A0ABQ5ND68_9CLOT</name>
<dbReference type="NCBIfam" id="TIGR02220">
    <property type="entry name" value="phg_TIGR02220"/>
    <property type="match status" value="1"/>
</dbReference>
<accession>A0ABQ5ND68</accession>
<keyword evidence="3" id="KW-1185">Reference proteome</keyword>
<protein>
    <recommendedName>
        <fullName evidence="1">Phage conserved hypothetical protein C-terminal domain-containing protein</fullName>
    </recommendedName>
</protein>
<comment type="caution">
    <text evidence="2">The sequence shown here is derived from an EMBL/GenBank/DDBJ whole genome shotgun (WGS) entry which is preliminary data.</text>
</comment>
<dbReference type="InterPro" id="IPR011741">
    <property type="entry name" value="Phg_2220_C"/>
</dbReference>
<organism evidence="2 3">
    <name type="scientific">Clostridium omnivorum</name>
    <dbReference type="NCBI Taxonomy" id="1604902"/>
    <lineage>
        <taxon>Bacteria</taxon>
        <taxon>Bacillati</taxon>
        <taxon>Bacillota</taxon>
        <taxon>Clostridia</taxon>
        <taxon>Eubacteriales</taxon>
        <taxon>Clostridiaceae</taxon>
        <taxon>Clostridium</taxon>
    </lineage>
</organism>
<evidence type="ECO:0000259" key="1">
    <source>
        <dbReference type="Pfam" id="PF09524"/>
    </source>
</evidence>
<proteinExistence type="predicted"/>
<reference evidence="2 3" key="1">
    <citation type="journal article" date="2024" name="Int. J. Syst. Evol. Microbiol.">
        <title>Clostridium omnivorum sp. nov., isolated from anoxic soil under the treatment of reductive soil disinfestation.</title>
        <authorList>
            <person name="Ueki A."/>
            <person name="Tonouchi A."/>
            <person name="Kaku N."/>
            <person name="Honma S."/>
            <person name="Ueki K."/>
        </authorList>
    </citation>
    <scope>NUCLEOTIDE SEQUENCE [LARGE SCALE GENOMIC DNA]</scope>
    <source>
        <strain evidence="2 3">E14</strain>
    </source>
</reference>
<dbReference type="Pfam" id="PF09524">
    <property type="entry name" value="Phg_2220_C"/>
    <property type="match status" value="1"/>
</dbReference>
<dbReference type="Proteomes" id="UP001208567">
    <property type="component" value="Unassembled WGS sequence"/>
</dbReference>
<evidence type="ECO:0000313" key="2">
    <source>
        <dbReference type="EMBL" id="GLC32890.1"/>
    </source>
</evidence>
<dbReference type="EMBL" id="BRXR01000002">
    <property type="protein sequence ID" value="GLC32890.1"/>
    <property type="molecule type" value="Genomic_DNA"/>
</dbReference>
<gene>
    <name evidence="2" type="ORF">bsdE14_43000</name>
</gene>
<feature type="domain" description="Phage conserved hypothetical protein C-terminal" evidence="1">
    <location>
        <begin position="167"/>
        <end position="238"/>
    </location>
</feature>